<evidence type="ECO:0000313" key="2">
    <source>
        <dbReference type="EMBL" id="PJF19499.1"/>
    </source>
</evidence>
<name>A0A2H9TP32_9FUNG</name>
<accession>A0A2H9TP32</accession>
<dbReference type="AlphaFoldDB" id="A0A2H9TP32"/>
<dbReference type="SUPFAM" id="SSF54197">
    <property type="entry name" value="HIT-like"/>
    <property type="match status" value="1"/>
</dbReference>
<dbReference type="Pfam" id="PF01230">
    <property type="entry name" value="HIT"/>
    <property type="match status" value="1"/>
</dbReference>
<dbReference type="Gene3D" id="3.30.428.10">
    <property type="entry name" value="HIT-like"/>
    <property type="match status" value="1"/>
</dbReference>
<comment type="caution">
    <text evidence="2">The sequence shown here is derived from an EMBL/GenBank/DDBJ whole genome shotgun (WGS) entry which is preliminary data.</text>
</comment>
<proteinExistence type="predicted"/>
<feature type="domain" description="HIT" evidence="1">
    <location>
        <begin position="44"/>
        <end position="86"/>
    </location>
</feature>
<dbReference type="OrthoDB" id="680339at2759"/>
<keyword evidence="3" id="KW-1185">Reference proteome</keyword>
<gene>
    <name evidence="2" type="ORF">PSACC_00688</name>
</gene>
<evidence type="ECO:0000313" key="3">
    <source>
        <dbReference type="Proteomes" id="UP000240830"/>
    </source>
</evidence>
<dbReference type="InterPro" id="IPR011146">
    <property type="entry name" value="HIT-like"/>
</dbReference>
<reference evidence="2 3" key="1">
    <citation type="submission" date="2016-10" db="EMBL/GenBank/DDBJ databases">
        <title>The genome of Paramicrosporidium saccamoebae is the missing link in understanding Cryptomycota and Microsporidia evolution.</title>
        <authorList>
            <person name="Quandt C.A."/>
            <person name="Beaudet D."/>
            <person name="Corsaro D."/>
            <person name="Michel R."/>
            <person name="Corradi N."/>
            <person name="James T."/>
        </authorList>
    </citation>
    <scope>NUCLEOTIDE SEQUENCE [LARGE SCALE GENOMIC DNA]</scope>
    <source>
        <strain evidence="2 3">KSL3</strain>
    </source>
</reference>
<organism evidence="2 3">
    <name type="scientific">Paramicrosporidium saccamoebae</name>
    <dbReference type="NCBI Taxonomy" id="1246581"/>
    <lineage>
        <taxon>Eukaryota</taxon>
        <taxon>Fungi</taxon>
        <taxon>Fungi incertae sedis</taxon>
        <taxon>Cryptomycota</taxon>
        <taxon>Cryptomycota incertae sedis</taxon>
        <taxon>Paramicrosporidium</taxon>
    </lineage>
</organism>
<dbReference type="Proteomes" id="UP000240830">
    <property type="component" value="Unassembled WGS sequence"/>
</dbReference>
<evidence type="ECO:0000259" key="1">
    <source>
        <dbReference type="Pfam" id="PF01230"/>
    </source>
</evidence>
<dbReference type="STRING" id="1246581.A0A2H9TP32"/>
<dbReference type="InterPro" id="IPR051884">
    <property type="entry name" value="Bis(5'-adenosyl)-TPase_reg"/>
</dbReference>
<protein>
    <recommendedName>
        <fullName evidence="1">HIT domain-containing protein</fullName>
    </recommendedName>
</protein>
<dbReference type="PANTHER" id="PTHR46243:SF1">
    <property type="entry name" value="BIS(5'-ADENOSYL)-TRIPHOSPHATASE"/>
    <property type="match status" value="1"/>
</dbReference>
<dbReference type="PANTHER" id="PTHR46243">
    <property type="entry name" value="BIS(5'-ADENOSYL)-TRIPHOSPHATASE"/>
    <property type="match status" value="1"/>
</dbReference>
<dbReference type="GO" id="GO:0003824">
    <property type="term" value="F:catalytic activity"/>
    <property type="evidence" value="ECO:0007669"/>
    <property type="project" value="InterPro"/>
</dbReference>
<dbReference type="InterPro" id="IPR036265">
    <property type="entry name" value="HIT-like_sf"/>
</dbReference>
<dbReference type="EMBL" id="MTSL01000057">
    <property type="protein sequence ID" value="PJF19499.1"/>
    <property type="molecule type" value="Genomic_DNA"/>
</dbReference>
<sequence length="96" mass="10603">MTQAFGQHLLRSSEIFFRSALSVGFVNLKPILPGRIIDVKTKSRCPEEVSDLFVSAQRIARVVEREYGGSSLTIAIQDGPEAGQSVHVCSAEFFKF</sequence>